<comment type="caution">
    <text evidence="2">The sequence shown here is derived from an EMBL/GenBank/DDBJ whole genome shotgun (WGS) entry which is preliminary data.</text>
</comment>
<proteinExistence type="predicted"/>
<evidence type="ECO:0000313" key="3">
    <source>
        <dbReference type="Proteomes" id="UP001174936"/>
    </source>
</evidence>
<keyword evidence="3" id="KW-1185">Reference proteome</keyword>
<accession>A0AA39YLL3</accession>
<protein>
    <submittedName>
        <fullName evidence="2">Uncharacterized protein</fullName>
    </submittedName>
</protein>
<evidence type="ECO:0000256" key="1">
    <source>
        <dbReference type="SAM" id="MobiDB-lite"/>
    </source>
</evidence>
<feature type="region of interest" description="Disordered" evidence="1">
    <location>
        <begin position="61"/>
        <end position="86"/>
    </location>
</feature>
<reference evidence="2" key="1">
    <citation type="submission" date="2023-06" db="EMBL/GenBank/DDBJ databases">
        <title>Genome-scale phylogeny and comparative genomics of the fungal order Sordariales.</title>
        <authorList>
            <consortium name="Lawrence Berkeley National Laboratory"/>
            <person name="Hensen N."/>
            <person name="Bonometti L."/>
            <person name="Westerberg I."/>
            <person name="Brannstrom I.O."/>
            <person name="Guillou S."/>
            <person name="Cros-Aarteil S."/>
            <person name="Calhoun S."/>
            <person name="Haridas S."/>
            <person name="Kuo A."/>
            <person name="Mondo S."/>
            <person name="Pangilinan J."/>
            <person name="Riley R."/>
            <person name="Labutti K."/>
            <person name="Andreopoulos B."/>
            <person name="Lipzen A."/>
            <person name="Chen C."/>
            <person name="Yanf M."/>
            <person name="Daum C."/>
            <person name="Ng V."/>
            <person name="Clum A."/>
            <person name="Steindorff A."/>
            <person name="Ohm R."/>
            <person name="Martin F."/>
            <person name="Silar P."/>
            <person name="Natvig D."/>
            <person name="Lalanne C."/>
            <person name="Gautier V."/>
            <person name="Ament-Velasquez S.L."/>
            <person name="Kruys A."/>
            <person name="Hutchinson M.I."/>
            <person name="Powell A.J."/>
            <person name="Barry K."/>
            <person name="Miller A.N."/>
            <person name="Grigoriev I.V."/>
            <person name="Debuchy R."/>
            <person name="Gladieux P."/>
            <person name="Thoren M.H."/>
            <person name="Johannesson H."/>
        </authorList>
    </citation>
    <scope>NUCLEOTIDE SEQUENCE</scope>
    <source>
        <strain evidence="2">SMH2532-1</strain>
    </source>
</reference>
<dbReference type="AlphaFoldDB" id="A0AA39YLL3"/>
<feature type="compositionally biased region" description="Basic and acidic residues" evidence="1">
    <location>
        <begin position="76"/>
        <end position="86"/>
    </location>
</feature>
<gene>
    <name evidence="2" type="ORF">B0T16DRAFT_450566</name>
</gene>
<sequence length="139" mass="14731">MTGSKLETAALAASAVACADQLMLGIRDHREGQQHDANSHYVKAAIAGAIAVGAFALMEKDENKHRDEEGDNEMGYEPRTDKGLADRKGHTLDLAAEAAGAYALGRQMMGHKNNMIVKLIAEGLGAAALGRETDRTVVD</sequence>
<dbReference type="EMBL" id="JAULSV010000001">
    <property type="protein sequence ID" value="KAK0654808.1"/>
    <property type="molecule type" value="Genomic_DNA"/>
</dbReference>
<evidence type="ECO:0000313" key="2">
    <source>
        <dbReference type="EMBL" id="KAK0654808.1"/>
    </source>
</evidence>
<dbReference type="Proteomes" id="UP001174936">
    <property type="component" value="Unassembled WGS sequence"/>
</dbReference>
<organism evidence="2 3">
    <name type="scientific">Cercophora newfieldiana</name>
    <dbReference type="NCBI Taxonomy" id="92897"/>
    <lineage>
        <taxon>Eukaryota</taxon>
        <taxon>Fungi</taxon>
        <taxon>Dikarya</taxon>
        <taxon>Ascomycota</taxon>
        <taxon>Pezizomycotina</taxon>
        <taxon>Sordariomycetes</taxon>
        <taxon>Sordariomycetidae</taxon>
        <taxon>Sordariales</taxon>
        <taxon>Lasiosphaeriaceae</taxon>
        <taxon>Cercophora</taxon>
    </lineage>
</organism>
<dbReference type="PROSITE" id="PS51257">
    <property type="entry name" value="PROKAR_LIPOPROTEIN"/>
    <property type="match status" value="1"/>
</dbReference>
<name>A0AA39YLL3_9PEZI</name>